<dbReference type="Proteomes" id="UP000887159">
    <property type="component" value="Unassembled WGS sequence"/>
</dbReference>
<accession>A0A8X6W4S6</accession>
<reference evidence="2" key="1">
    <citation type="submission" date="2020-08" db="EMBL/GenBank/DDBJ databases">
        <title>Multicomponent nature underlies the extraordinary mechanical properties of spider dragline silk.</title>
        <authorList>
            <person name="Kono N."/>
            <person name="Nakamura H."/>
            <person name="Mori M."/>
            <person name="Yoshida Y."/>
            <person name="Ohtoshi R."/>
            <person name="Malay A.D."/>
            <person name="Moran D.A.P."/>
            <person name="Tomita M."/>
            <person name="Numata K."/>
            <person name="Arakawa K."/>
        </authorList>
    </citation>
    <scope>NUCLEOTIDE SEQUENCE</scope>
</reference>
<comment type="caution">
    <text evidence="2">The sequence shown here is derived from an EMBL/GenBank/DDBJ whole genome shotgun (WGS) entry which is preliminary data.</text>
</comment>
<gene>
    <name evidence="2" type="ORF">TNCV_4394681</name>
</gene>
<sequence length="162" mass="17284">MVFWGWSGGSVVAGDTLGRSYVQVLMDPMQLCPVPHKSLNSCRGEPDLLTTTDAEILDGFSGQDVIQFPHRRLPLRQTSCPPHLSSIKPTTQIESRLLEPISASAAAPDNSLNTPTSSLSTKTCPFPTISNKFAALSTEVQPSIPLSESATSTPNSDLSNTS</sequence>
<dbReference type="EMBL" id="BMAU01021383">
    <property type="protein sequence ID" value="GFY28134.1"/>
    <property type="molecule type" value="Genomic_DNA"/>
</dbReference>
<evidence type="ECO:0000256" key="1">
    <source>
        <dbReference type="SAM" id="MobiDB-lite"/>
    </source>
</evidence>
<dbReference type="AlphaFoldDB" id="A0A8X6W4S6"/>
<proteinExistence type="predicted"/>
<feature type="region of interest" description="Disordered" evidence="1">
    <location>
        <begin position="142"/>
        <end position="162"/>
    </location>
</feature>
<organism evidence="2 3">
    <name type="scientific">Trichonephila clavipes</name>
    <name type="common">Golden silk orbweaver</name>
    <name type="synonym">Nephila clavipes</name>
    <dbReference type="NCBI Taxonomy" id="2585209"/>
    <lineage>
        <taxon>Eukaryota</taxon>
        <taxon>Metazoa</taxon>
        <taxon>Ecdysozoa</taxon>
        <taxon>Arthropoda</taxon>
        <taxon>Chelicerata</taxon>
        <taxon>Arachnida</taxon>
        <taxon>Araneae</taxon>
        <taxon>Araneomorphae</taxon>
        <taxon>Entelegynae</taxon>
        <taxon>Araneoidea</taxon>
        <taxon>Nephilidae</taxon>
        <taxon>Trichonephila</taxon>
    </lineage>
</organism>
<evidence type="ECO:0000313" key="3">
    <source>
        <dbReference type="Proteomes" id="UP000887159"/>
    </source>
</evidence>
<evidence type="ECO:0000313" key="2">
    <source>
        <dbReference type="EMBL" id="GFY28134.1"/>
    </source>
</evidence>
<keyword evidence="3" id="KW-1185">Reference proteome</keyword>
<name>A0A8X6W4S6_TRICX</name>
<protein>
    <submittedName>
        <fullName evidence="2">Uncharacterized protein</fullName>
    </submittedName>
</protein>